<name>A0A7C8MHX0_9PEZI</name>
<feature type="region of interest" description="Disordered" evidence="1">
    <location>
        <begin position="37"/>
        <end position="64"/>
    </location>
</feature>
<sequence>MARVAGLPYPFWTPLHTLIQLCPGRESSEDPIAHIDASAKSRGASKTQKRGQHIRYDSQSSQDPLAMDEHQHMSSLGDMFARVDIGGTTLAPIASGSDPIFVETEAKHGTIHFRDLEGHKLKTQTNEWQETSTDEGSHFLYTSESGQQYWTWEFGSASRDQASGSKDSSKKKAGKGKEKQRKK</sequence>
<reference evidence="2 3" key="1">
    <citation type="submission" date="2019-12" db="EMBL/GenBank/DDBJ databases">
        <title>Draft genome sequence of the ascomycete Xylaria multiplex DSM 110363.</title>
        <authorList>
            <person name="Buettner E."/>
            <person name="Kellner H."/>
        </authorList>
    </citation>
    <scope>NUCLEOTIDE SEQUENCE [LARGE SCALE GENOMIC DNA]</scope>
    <source>
        <strain evidence="2 3">DSM 110363</strain>
    </source>
</reference>
<keyword evidence="3" id="KW-1185">Reference proteome</keyword>
<evidence type="ECO:0000313" key="3">
    <source>
        <dbReference type="Proteomes" id="UP000481858"/>
    </source>
</evidence>
<organism evidence="2 3">
    <name type="scientific">Xylaria multiplex</name>
    <dbReference type="NCBI Taxonomy" id="323545"/>
    <lineage>
        <taxon>Eukaryota</taxon>
        <taxon>Fungi</taxon>
        <taxon>Dikarya</taxon>
        <taxon>Ascomycota</taxon>
        <taxon>Pezizomycotina</taxon>
        <taxon>Sordariomycetes</taxon>
        <taxon>Xylariomycetidae</taxon>
        <taxon>Xylariales</taxon>
        <taxon>Xylariaceae</taxon>
        <taxon>Xylaria</taxon>
    </lineage>
</organism>
<dbReference type="Proteomes" id="UP000481858">
    <property type="component" value="Unassembled WGS sequence"/>
</dbReference>
<feature type="region of interest" description="Disordered" evidence="1">
    <location>
        <begin position="152"/>
        <end position="183"/>
    </location>
</feature>
<evidence type="ECO:0000256" key="1">
    <source>
        <dbReference type="SAM" id="MobiDB-lite"/>
    </source>
</evidence>
<dbReference type="EMBL" id="WUBL01000259">
    <property type="protein sequence ID" value="KAF2962890.1"/>
    <property type="molecule type" value="Genomic_DNA"/>
</dbReference>
<evidence type="ECO:0000313" key="2">
    <source>
        <dbReference type="EMBL" id="KAF2962890.1"/>
    </source>
</evidence>
<proteinExistence type="predicted"/>
<dbReference type="AlphaFoldDB" id="A0A7C8MHX0"/>
<comment type="caution">
    <text evidence="2">The sequence shown here is derived from an EMBL/GenBank/DDBJ whole genome shotgun (WGS) entry which is preliminary data.</text>
</comment>
<dbReference type="OrthoDB" id="4986735at2759"/>
<gene>
    <name evidence="2" type="ORF">GQX73_g10682</name>
</gene>
<accession>A0A7C8MHX0</accession>
<feature type="compositionally biased region" description="Basic residues" evidence="1">
    <location>
        <begin position="169"/>
        <end position="183"/>
    </location>
</feature>
<protein>
    <submittedName>
        <fullName evidence="2">Uncharacterized protein</fullName>
    </submittedName>
</protein>
<dbReference type="InParanoid" id="A0A7C8MHX0"/>